<gene>
    <name evidence="2" type="ORF">ATC03_01920</name>
</gene>
<keyword evidence="3" id="KW-1185">Reference proteome</keyword>
<proteinExistence type="predicted"/>
<dbReference type="KEGG" id="agy:ATC03_01920"/>
<feature type="region of interest" description="Disordered" evidence="1">
    <location>
        <begin position="1"/>
        <end position="25"/>
    </location>
</feature>
<dbReference type="Proteomes" id="UP000078437">
    <property type="component" value="Chromosome"/>
</dbReference>
<protein>
    <submittedName>
        <fullName evidence="2">Uncharacterized protein</fullName>
    </submittedName>
</protein>
<reference evidence="3" key="2">
    <citation type="submission" date="2016-01" db="EMBL/GenBank/DDBJ databases">
        <title>Complete genome sequence of Agromyces aureus AR33T and comparison with related organisms.</title>
        <authorList>
            <person name="Corretto E."/>
            <person name="Antonielli L."/>
            <person name="Sessitsch A."/>
            <person name="Brader G."/>
        </authorList>
    </citation>
    <scope>NUCLEOTIDE SEQUENCE [LARGE SCALE GENOMIC DNA]</scope>
    <source>
        <strain evidence="3">AR33</strain>
    </source>
</reference>
<name>A0A191WBT7_9MICO</name>
<dbReference type="EMBL" id="CP013979">
    <property type="protein sequence ID" value="ANJ25702.1"/>
    <property type="molecule type" value="Genomic_DNA"/>
</dbReference>
<evidence type="ECO:0000313" key="2">
    <source>
        <dbReference type="EMBL" id="ANJ25702.1"/>
    </source>
</evidence>
<sequence>MSAPLRSQIGSAANRNGSRTGPPLSEVKMLAIMPGAARSPTSTARLFQWPGAVVQVVSAKARRASPGGITFSVSGPIVPSGCGTGVRDWSTKRIFTVAFATSGVPPRVRSRLAPPAPP</sequence>
<dbReference type="AlphaFoldDB" id="A0A191WBT7"/>
<reference evidence="2 3" key="1">
    <citation type="journal article" date="2016" name="Int. J. Syst. Evol. Microbiol.">
        <title>Agromyces aureus sp. nov., isolated from the rhizosphere of Salix caprea L. grown in a heavy-metal-contaminated soil.</title>
        <authorList>
            <person name="Corretto E."/>
            <person name="Antonielli L."/>
            <person name="Sessitsch A."/>
            <person name="Compant S."/>
            <person name="Gorfer M."/>
            <person name="Kuffner M."/>
            <person name="Brader G."/>
        </authorList>
    </citation>
    <scope>NUCLEOTIDE SEQUENCE [LARGE SCALE GENOMIC DNA]</scope>
    <source>
        <strain evidence="2 3">AR33</strain>
    </source>
</reference>
<evidence type="ECO:0000313" key="3">
    <source>
        <dbReference type="Proteomes" id="UP000078437"/>
    </source>
</evidence>
<accession>A0A191WBT7</accession>
<dbReference type="STRING" id="453304.ATC03_01920"/>
<organism evidence="2 3">
    <name type="scientific">Agromyces aureus</name>
    <dbReference type="NCBI Taxonomy" id="453304"/>
    <lineage>
        <taxon>Bacteria</taxon>
        <taxon>Bacillati</taxon>
        <taxon>Actinomycetota</taxon>
        <taxon>Actinomycetes</taxon>
        <taxon>Micrococcales</taxon>
        <taxon>Microbacteriaceae</taxon>
        <taxon>Agromyces</taxon>
    </lineage>
</organism>
<feature type="compositionally biased region" description="Polar residues" evidence="1">
    <location>
        <begin position="8"/>
        <end position="19"/>
    </location>
</feature>
<evidence type="ECO:0000256" key="1">
    <source>
        <dbReference type="SAM" id="MobiDB-lite"/>
    </source>
</evidence>